<dbReference type="EMBL" id="AM180088">
    <property type="protein sequence ID" value="CAJ53370.1"/>
    <property type="molecule type" value="Genomic_DNA"/>
</dbReference>
<dbReference type="GeneID" id="4193374"/>
<feature type="compositionally biased region" description="Acidic residues" evidence="1">
    <location>
        <begin position="106"/>
        <end position="118"/>
    </location>
</feature>
<evidence type="ECO:0000313" key="2">
    <source>
        <dbReference type="EMBL" id="CAJ53370.1"/>
    </source>
</evidence>
<dbReference type="GO" id="GO:0003677">
    <property type="term" value="F:DNA binding"/>
    <property type="evidence" value="ECO:0007669"/>
    <property type="project" value="InterPro"/>
</dbReference>
<evidence type="ECO:0000256" key="1">
    <source>
        <dbReference type="SAM" id="MobiDB-lite"/>
    </source>
</evidence>
<sequence>MSDVIYAIKMYDVTYPGIQIMDVKIGKTTDIKRTKRQYRRGNREIEVLDLWQPNPQKNLSTGEKGVHDVAEKYAYERESEKFVFLQGKYQQFSETVDKLLLKTTEGEAEDAEPTDEPTGDVGHTGDDLAGTTPAAIEILDSTKDVDNWTDTLQTAAAQVLDRVENQDKITEIDGRERSYFVEKGAESNLISPREIPGTNMFVETNFSANDVDRLIAKILNKYGYDRSNYRIFTEEEA</sequence>
<dbReference type="Gene3D" id="1.20.1380.10">
    <property type="entry name" value="Replication modulator SeqA, C-terminal DNA-binding domain"/>
    <property type="match status" value="1"/>
</dbReference>
<proteinExistence type="predicted"/>
<protein>
    <submittedName>
        <fullName evidence="2">Uncharacterized protein</fullName>
    </submittedName>
</protein>
<dbReference type="SUPFAM" id="SSF82808">
    <property type="entry name" value="Replication modulator SeqA, C-terminal DNA-binding domain"/>
    <property type="match status" value="1"/>
</dbReference>
<dbReference type="RefSeq" id="WP_011572475.1">
    <property type="nucleotide sequence ID" value="NC_008212.1"/>
</dbReference>
<organism evidence="2 3">
    <name type="scientific">Haloquadratum walsbyi (strain DSM 16790 / HBSQ001)</name>
    <dbReference type="NCBI Taxonomy" id="362976"/>
    <lineage>
        <taxon>Archaea</taxon>
        <taxon>Methanobacteriati</taxon>
        <taxon>Methanobacteriota</taxon>
        <taxon>Stenosarchaea group</taxon>
        <taxon>Halobacteria</taxon>
        <taxon>Halobacteriales</taxon>
        <taxon>Haloferacaceae</taxon>
        <taxon>Haloquadratum</taxon>
    </lineage>
</organism>
<accession>Q18F88</accession>
<dbReference type="AlphaFoldDB" id="Q18F88"/>
<keyword evidence="3" id="KW-1185">Reference proteome</keyword>
<gene>
    <name evidence="2" type="ordered locus">HQ_3273A</name>
</gene>
<name>Q18F88_HALWD</name>
<evidence type="ECO:0000313" key="3">
    <source>
        <dbReference type="Proteomes" id="UP000001975"/>
    </source>
</evidence>
<dbReference type="Proteomes" id="UP000001975">
    <property type="component" value="Chromosome"/>
</dbReference>
<feature type="region of interest" description="Disordered" evidence="1">
    <location>
        <begin position="105"/>
        <end position="129"/>
    </location>
</feature>
<reference evidence="2 3" key="1">
    <citation type="journal article" date="2006" name="BMC Genomics">
        <title>The genome of the square archaeon Haloquadratum walsbyi: life at the limits of water activity.</title>
        <authorList>
            <person name="Bolhuis H.H."/>
            <person name="Palm P.P."/>
            <person name="Wende A.W."/>
            <person name="Falb M.M."/>
            <person name="Rampp M.M."/>
            <person name="Rodriguez-Valera F.F."/>
            <person name="Pfeiffer F.F."/>
            <person name="Oesterhelt D.D."/>
        </authorList>
    </citation>
    <scope>NUCLEOTIDE SEQUENCE [LARGE SCALE GENOMIC DNA]</scope>
    <source>
        <strain evidence="3">DSM 16790 / HBSQ001</strain>
    </source>
</reference>
<dbReference type="eggNOG" id="ENOG502N5I2">
    <property type="taxonomic scope" value="Archaea"/>
</dbReference>
<dbReference type="HOGENOM" id="CLU_1168563_0_0_2"/>
<dbReference type="KEGG" id="hwa:HQ_3273A"/>
<dbReference type="InterPro" id="IPR036835">
    <property type="entry name" value="SeqA_DNA-bd_C_sf"/>
</dbReference>